<dbReference type="Pfam" id="PF13432">
    <property type="entry name" value="TPR_16"/>
    <property type="match status" value="1"/>
</dbReference>
<evidence type="ECO:0000256" key="1">
    <source>
        <dbReference type="PROSITE-ProRule" id="PRU00339"/>
    </source>
</evidence>
<dbReference type="PANTHER" id="PTHR44809">
    <property type="match status" value="1"/>
</dbReference>
<evidence type="ECO:0000259" key="2">
    <source>
        <dbReference type="Pfam" id="PF13649"/>
    </source>
</evidence>
<dbReference type="Proteomes" id="UP000575083">
    <property type="component" value="Unassembled WGS sequence"/>
</dbReference>
<keyword evidence="3" id="KW-0489">Methyltransferase</keyword>
<dbReference type="AlphaFoldDB" id="A0A7X0PAK5"/>
<keyword evidence="1" id="KW-0802">TPR repeat</keyword>
<keyword evidence="3" id="KW-0808">Transferase</keyword>
<name>A0A7X0PAK5_9BURK</name>
<organism evidence="3 4">
    <name type="scientific">Acidovorax soli</name>
    <dbReference type="NCBI Taxonomy" id="592050"/>
    <lineage>
        <taxon>Bacteria</taxon>
        <taxon>Pseudomonadati</taxon>
        <taxon>Pseudomonadota</taxon>
        <taxon>Betaproteobacteria</taxon>
        <taxon>Burkholderiales</taxon>
        <taxon>Comamonadaceae</taxon>
        <taxon>Acidovorax</taxon>
    </lineage>
</organism>
<comment type="caution">
    <text evidence="3">The sequence shown here is derived from an EMBL/GenBank/DDBJ whole genome shotgun (WGS) entry which is preliminary data.</text>
</comment>
<dbReference type="EMBL" id="JACHLK010000002">
    <property type="protein sequence ID" value="MBB6558363.1"/>
    <property type="molecule type" value="Genomic_DNA"/>
</dbReference>
<dbReference type="SMART" id="SM00028">
    <property type="entry name" value="TPR"/>
    <property type="match status" value="4"/>
</dbReference>
<gene>
    <name evidence="3" type="ORF">HNP48_001027</name>
</gene>
<protein>
    <submittedName>
        <fullName evidence="3">Putative TPR repeat methyltransferase</fullName>
    </submittedName>
</protein>
<dbReference type="Gene3D" id="1.25.40.10">
    <property type="entry name" value="Tetratricopeptide repeat domain"/>
    <property type="match status" value="3"/>
</dbReference>
<keyword evidence="4" id="KW-1185">Reference proteome</keyword>
<dbReference type="PANTHER" id="PTHR44809:SF1">
    <property type="entry name" value="PROTEIN O-MANNOSYL-TRANSFERASE TMTC1"/>
    <property type="match status" value="1"/>
</dbReference>
<proteinExistence type="predicted"/>
<evidence type="ECO:0000313" key="3">
    <source>
        <dbReference type="EMBL" id="MBB6558363.1"/>
    </source>
</evidence>
<dbReference type="PROSITE" id="PS50293">
    <property type="entry name" value="TPR_REGION"/>
    <property type="match status" value="1"/>
</dbReference>
<dbReference type="PROSITE" id="PS50005">
    <property type="entry name" value="TPR"/>
    <property type="match status" value="2"/>
</dbReference>
<dbReference type="InterPro" id="IPR019734">
    <property type="entry name" value="TPR_rpt"/>
</dbReference>
<dbReference type="CDD" id="cd02440">
    <property type="entry name" value="AdoMet_MTases"/>
    <property type="match status" value="1"/>
</dbReference>
<feature type="repeat" description="TPR" evidence="1">
    <location>
        <begin position="174"/>
        <end position="207"/>
    </location>
</feature>
<dbReference type="RefSeq" id="WP_184855810.1">
    <property type="nucleotide sequence ID" value="NZ_JACHLK010000002.1"/>
</dbReference>
<dbReference type="Gene3D" id="3.40.50.150">
    <property type="entry name" value="Vaccinia Virus protein VP39"/>
    <property type="match status" value="1"/>
</dbReference>
<reference evidence="3 4" key="1">
    <citation type="submission" date="2020-08" db="EMBL/GenBank/DDBJ databases">
        <title>Functional genomics of gut bacteria from endangered species of beetles.</title>
        <authorList>
            <person name="Carlos-Shanley C."/>
        </authorList>
    </citation>
    <scope>NUCLEOTIDE SEQUENCE [LARGE SCALE GENOMIC DNA]</scope>
    <source>
        <strain evidence="3 4">S00198</strain>
    </source>
</reference>
<dbReference type="SUPFAM" id="SSF48452">
    <property type="entry name" value="TPR-like"/>
    <property type="match status" value="1"/>
</dbReference>
<dbReference type="Pfam" id="PF13649">
    <property type="entry name" value="Methyltransf_25"/>
    <property type="match status" value="1"/>
</dbReference>
<dbReference type="InterPro" id="IPR029063">
    <property type="entry name" value="SAM-dependent_MTases_sf"/>
</dbReference>
<sequence>MADPAAAFAAALSEHLAGRLPEAESRYRGILAAAPGQPSATHFLGVLLHQRGRSEEGIALVRDSLAASPGEADWHNTLGNMLAATGQGAEAIVAFMAALELDARHAQAWNNLGALLLRHQQTDQAITAFENAVAIDPAFEDALYNLGDAQAQRGDNSGAARSRCAAYVLRPVADKPRRMLGVAYSVLGRFEDAARMYEEWLAQEPGNPEASHLLAAARGSSGDGGAPERASDAYLAAYFDGLAETFEHKLVDMLHYGVPPLIGKVLRGLGTAPRSLRILDAGCGTGLCGLEVAPFASRLVGVDLSARSLAVAADKGVYSSLHEQEVVACMEQGPAGSFDLVVAADTLVYFGDTGGFFAAAAHALAPGGLLIASFEELLAEGPGGHAIAPSGRYSHRRSHVRERLASAGFGAPDFTDVDVRDELATPVKGFLAVARRGGAAFNPAGA</sequence>
<dbReference type="SUPFAM" id="SSF53335">
    <property type="entry name" value="S-adenosyl-L-methionine-dependent methyltransferases"/>
    <property type="match status" value="1"/>
</dbReference>
<dbReference type="InterPro" id="IPR052943">
    <property type="entry name" value="TMTC_O-mannosyl-trnsfr"/>
</dbReference>
<evidence type="ECO:0000313" key="4">
    <source>
        <dbReference type="Proteomes" id="UP000575083"/>
    </source>
</evidence>
<dbReference type="GO" id="GO:0032259">
    <property type="term" value="P:methylation"/>
    <property type="evidence" value="ECO:0007669"/>
    <property type="project" value="UniProtKB-KW"/>
</dbReference>
<dbReference type="Pfam" id="PF13414">
    <property type="entry name" value="TPR_11"/>
    <property type="match status" value="1"/>
</dbReference>
<dbReference type="InterPro" id="IPR041698">
    <property type="entry name" value="Methyltransf_25"/>
</dbReference>
<accession>A0A7X0PAK5</accession>
<feature type="repeat" description="TPR" evidence="1">
    <location>
        <begin position="106"/>
        <end position="139"/>
    </location>
</feature>
<dbReference type="Pfam" id="PF13428">
    <property type="entry name" value="TPR_14"/>
    <property type="match status" value="1"/>
</dbReference>
<dbReference type="InterPro" id="IPR011990">
    <property type="entry name" value="TPR-like_helical_dom_sf"/>
</dbReference>
<dbReference type="GO" id="GO:0008168">
    <property type="term" value="F:methyltransferase activity"/>
    <property type="evidence" value="ECO:0007669"/>
    <property type="project" value="UniProtKB-KW"/>
</dbReference>
<feature type="domain" description="Methyltransferase" evidence="2">
    <location>
        <begin position="278"/>
        <end position="368"/>
    </location>
</feature>